<reference evidence="2 3" key="1">
    <citation type="submission" date="2015-09" db="EMBL/GenBank/DDBJ databases">
        <authorList>
            <consortium name="Pathogen Informatics"/>
        </authorList>
    </citation>
    <scope>NUCLEOTIDE SEQUENCE [LARGE SCALE GENOMIC DNA]</scope>
    <source>
        <strain evidence="2 3">2789STDY5834876</strain>
    </source>
</reference>
<dbReference type="EMBL" id="CYZU01000004">
    <property type="protein sequence ID" value="CUN82965.1"/>
    <property type="molecule type" value="Genomic_DNA"/>
</dbReference>
<dbReference type="CDD" id="cd07438">
    <property type="entry name" value="PHP_HisPPase_AMP"/>
    <property type="match status" value="1"/>
</dbReference>
<name>A0A174A645_9FIRM</name>
<dbReference type="SMART" id="SM00481">
    <property type="entry name" value="POLIIIAc"/>
    <property type="match status" value="1"/>
</dbReference>
<dbReference type="InterPro" id="IPR004013">
    <property type="entry name" value="PHP_dom"/>
</dbReference>
<dbReference type="OrthoDB" id="9804333at2"/>
<accession>A0A174A645</accession>
<dbReference type="AlphaFoldDB" id="A0A174A645"/>
<dbReference type="PANTHER" id="PTHR42924">
    <property type="entry name" value="EXONUCLEASE"/>
    <property type="match status" value="1"/>
</dbReference>
<sequence>MNWLDLHMHSVISDDGEFEPEKLMDMCREAGLKTVAVADHNSTKALGRAAARAKENALELIPAVELDCCIRDRELHILGYGIDPDYPEYEKVEQNLLAQEQESSKIRLRLAEEAGLIVDHDLVYELAHHGVVTGEVIAEAALKNEENHGLLRDYLPGGKRSDNPYVNFYWDWCSQGKCAYAPVEFISLDRAVEIITASGGVPILAHPGNNTREDQILLEDIVKAGVRGMEVFSSYHTDEQVEFYLEWALKRQLLITAGSDFHGKTKPSIHLGRMDVRGLEDKIYKELMDAL</sequence>
<proteinExistence type="predicted"/>
<gene>
    <name evidence="2" type="ORF">ERS852491_00594</name>
</gene>
<dbReference type="Gene3D" id="3.20.20.140">
    <property type="entry name" value="Metal-dependent hydrolases"/>
    <property type="match status" value="1"/>
</dbReference>
<dbReference type="Pfam" id="PF02811">
    <property type="entry name" value="PHP"/>
    <property type="match status" value="1"/>
</dbReference>
<evidence type="ECO:0000313" key="2">
    <source>
        <dbReference type="EMBL" id="CUN82965.1"/>
    </source>
</evidence>
<organism evidence="2 3">
    <name type="scientific">Faecalicatena contorta</name>
    <dbReference type="NCBI Taxonomy" id="39482"/>
    <lineage>
        <taxon>Bacteria</taxon>
        <taxon>Bacillati</taxon>
        <taxon>Bacillota</taxon>
        <taxon>Clostridia</taxon>
        <taxon>Lachnospirales</taxon>
        <taxon>Lachnospiraceae</taxon>
        <taxon>Faecalicatena</taxon>
    </lineage>
</organism>
<dbReference type="InterPro" id="IPR003141">
    <property type="entry name" value="Pol/His_phosphatase_N"/>
</dbReference>
<dbReference type="PANTHER" id="PTHR42924:SF3">
    <property type="entry name" value="POLYMERASE_HISTIDINOL PHOSPHATASE N-TERMINAL DOMAIN-CONTAINING PROTEIN"/>
    <property type="match status" value="1"/>
</dbReference>
<dbReference type="GO" id="GO:0035312">
    <property type="term" value="F:5'-3' DNA exonuclease activity"/>
    <property type="evidence" value="ECO:0007669"/>
    <property type="project" value="TreeGrafter"/>
</dbReference>
<protein>
    <submittedName>
        <fullName evidence="2">Histidinol phosphatase and related hydrolases of the PHP family</fullName>
    </submittedName>
</protein>
<evidence type="ECO:0000313" key="3">
    <source>
        <dbReference type="Proteomes" id="UP000095544"/>
    </source>
</evidence>
<dbReference type="Proteomes" id="UP000095544">
    <property type="component" value="Unassembled WGS sequence"/>
</dbReference>
<dbReference type="RefSeq" id="WP_055150922.1">
    <property type="nucleotide sequence ID" value="NZ_CYZU01000004.1"/>
</dbReference>
<dbReference type="GO" id="GO:0004534">
    <property type="term" value="F:5'-3' RNA exonuclease activity"/>
    <property type="evidence" value="ECO:0007669"/>
    <property type="project" value="TreeGrafter"/>
</dbReference>
<dbReference type="SUPFAM" id="SSF89550">
    <property type="entry name" value="PHP domain-like"/>
    <property type="match status" value="1"/>
</dbReference>
<dbReference type="STRING" id="39482.ERS852491_00594"/>
<dbReference type="InterPro" id="IPR016195">
    <property type="entry name" value="Pol/histidinol_Pase-like"/>
</dbReference>
<dbReference type="Gene3D" id="1.10.150.650">
    <property type="match status" value="1"/>
</dbReference>
<keyword evidence="2" id="KW-0378">Hydrolase</keyword>
<dbReference type="InterPro" id="IPR052018">
    <property type="entry name" value="PHP_domain"/>
</dbReference>
<feature type="domain" description="Polymerase/histidinol phosphatase N-terminal" evidence="1">
    <location>
        <begin position="4"/>
        <end position="70"/>
    </location>
</feature>
<evidence type="ECO:0000259" key="1">
    <source>
        <dbReference type="SMART" id="SM00481"/>
    </source>
</evidence>